<evidence type="ECO:0000313" key="2">
    <source>
        <dbReference type="EMBL" id="GGL51428.1"/>
    </source>
</evidence>
<proteinExistence type="predicted"/>
<dbReference type="OrthoDB" id="359273at2157"/>
<dbReference type="SUPFAM" id="SSF75304">
    <property type="entry name" value="Amidase signature (AS) enzymes"/>
    <property type="match status" value="1"/>
</dbReference>
<name>A0A830FIW0_9EURY</name>
<evidence type="ECO:0000313" key="3">
    <source>
        <dbReference type="Proteomes" id="UP000607197"/>
    </source>
</evidence>
<comment type="caution">
    <text evidence="2">The sequence shown here is derived from an EMBL/GenBank/DDBJ whole genome shotgun (WGS) entry which is preliminary data.</text>
</comment>
<dbReference type="InterPro" id="IPR036928">
    <property type="entry name" value="AS_sf"/>
</dbReference>
<sequence length="497" mass="51667">MPDSEFDVVEATVADVHAAMHAGDVTAVDLVDAYLARIDAYDGELNAILTVNDGARERAAELDAAFDESGAVGPLHGIPVVLKDNQDTHDMPTTAGAVALAEHQPESDATGVARIREAGGVVLAKANLQEFAFGVDTISSLGGATANAYDTDRRPSGSSGGTAVAVAANFSVLGTGTDTCSSIRSPPAFASCVGVRPTRGLVSRDGVIPLCDTQDTLGPIARTVEDAARLLDVLAGYDPADPVSARGVDSVPDDGYVASLDADGLDGARIGVARQLFGLNDPDAASADAAAEVTRVVDAALDEMRAAGAELADPVAVPDRDTLERPRVLADEFQRDLDAYLDGHDDPPAGSLREIYDSGTIADTVEARIEDTGVLDVTDPEADPDYLRRLRARDTLRTDILARMADRNLDALLYPPSTIPPVNIPANQPFSELNCALSAHTGLPAVVVPAGFTEGGLPVGVELLGRAFAEPRLLELAAGFEAATDHRRPPAAFPALD</sequence>
<dbReference type="Gene3D" id="3.90.1300.10">
    <property type="entry name" value="Amidase signature (AS) domain"/>
    <property type="match status" value="1"/>
</dbReference>
<dbReference type="RefSeq" id="WP_188975913.1">
    <property type="nucleotide sequence ID" value="NZ_BMPG01000001.1"/>
</dbReference>
<reference evidence="2" key="1">
    <citation type="journal article" date="2014" name="Int. J. Syst. Evol. Microbiol.">
        <title>Complete genome sequence of Corynebacterium casei LMG S-19264T (=DSM 44701T), isolated from a smear-ripened cheese.</title>
        <authorList>
            <consortium name="US DOE Joint Genome Institute (JGI-PGF)"/>
            <person name="Walter F."/>
            <person name="Albersmeier A."/>
            <person name="Kalinowski J."/>
            <person name="Ruckert C."/>
        </authorList>
    </citation>
    <scope>NUCLEOTIDE SEQUENCE</scope>
    <source>
        <strain evidence="2">JCM 19596</strain>
    </source>
</reference>
<dbReference type="AlphaFoldDB" id="A0A830FIW0"/>
<dbReference type="Pfam" id="PF01425">
    <property type="entry name" value="Amidase"/>
    <property type="match status" value="1"/>
</dbReference>
<dbReference type="EMBL" id="BMPG01000001">
    <property type="protein sequence ID" value="GGL51428.1"/>
    <property type="molecule type" value="Genomic_DNA"/>
</dbReference>
<organism evidence="2 3">
    <name type="scientific">Halocalculus aciditolerans</name>
    <dbReference type="NCBI Taxonomy" id="1383812"/>
    <lineage>
        <taxon>Archaea</taxon>
        <taxon>Methanobacteriati</taxon>
        <taxon>Methanobacteriota</taxon>
        <taxon>Stenosarchaea group</taxon>
        <taxon>Halobacteria</taxon>
        <taxon>Halobacteriales</taxon>
        <taxon>Halobacteriaceae</taxon>
        <taxon>Halocalculus</taxon>
    </lineage>
</organism>
<dbReference type="InterPro" id="IPR023631">
    <property type="entry name" value="Amidase_dom"/>
</dbReference>
<gene>
    <name evidence="2" type="ORF">GCM10009039_07130</name>
</gene>
<dbReference type="Proteomes" id="UP000607197">
    <property type="component" value="Unassembled WGS sequence"/>
</dbReference>
<protein>
    <submittedName>
        <fullName evidence="2">Amidase</fullName>
    </submittedName>
</protein>
<feature type="domain" description="Amidase" evidence="1">
    <location>
        <begin position="29"/>
        <end position="474"/>
    </location>
</feature>
<accession>A0A830FIW0</accession>
<dbReference type="PANTHER" id="PTHR42678:SF5">
    <property type="entry name" value="GLUTAMYL-TRNA(GLN) AMIDOTRANSFERASE SUBUNIT A"/>
    <property type="match status" value="1"/>
</dbReference>
<dbReference type="PANTHER" id="PTHR42678">
    <property type="entry name" value="AMIDASE"/>
    <property type="match status" value="1"/>
</dbReference>
<reference evidence="2" key="2">
    <citation type="submission" date="2020-09" db="EMBL/GenBank/DDBJ databases">
        <authorList>
            <person name="Sun Q."/>
            <person name="Ohkuma M."/>
        </authorList>
    </citation>
    <scope>NUCLEOTIDE SEQUENCE</scope>
    <source>
        <strain evidence="2">JCM 19596</strain>
    </source>
</reference>
<keyword evidence="3" id="KW-1185">Reference proteome</keyword>
<evidence type="ECO:0000259" key="1">
    <source>
        <dbReference type="Pfam" id="PF01425"/>
    </source>
</evidence>